<gene>
    <name evidence="2" type="ORF">Godav_019283</name>
</gene>
<evidence type="ECO:0000313" key="3">
    <source>
        <dbReference type="Proteomes" id="UP000593561"/>
    </source>
</evidence>
<dbReference type="EMBL" id="JABFAC010000002">
    <property type="protein sequence ID" value="MBA0606882.1"/>
    <property type="molecule type" value="Genomic_DNA"/>
</dbReference>
<dbReference type="Proteomes" id="UP000593561">
    <property type="component" value="Unassembled WGS sequence"/>
</dbReference>
<proteinExistence type="predicted"/>
<dbReference type="AlphaFoldDB" id="A0A7J8R0K6"/>
<feature type="transmembrane region" description="Helical" evidence="1">
    <location>
        <begin position="39"/>
        <end position="56"/>
    </location>
</feature>
<comment type="caution">
    <text evidence="2">The sequence shown here is derived from an EMBL/GenBank/DDBJ whole genome shotgun (WGS) entry which is preliminary data.</text>
</comment>
<reference evidence="2 3" key="1">
    <citation type="journal article" date="2019" name="Genome Biol. Evol.">
        <title>Insights into the evolution of the New World diploid cottons (Gossypium, subgenus Houzingenia) based on genome sequencing.</title>
        <authorList>
            <person name="Grover C.E."/>
            <person name="Arick M.A. 2nd"/>
            <person name="Thrash A."/>
            <person name="Conover J.L."/>
            <person name="Sanders W.S."/>
            <person name="Peterson D.G."/>
            <person name="Frelichowski J.E."/>
            <person name="Scheffler J.A."/>
            <person name="Scheffler B.E."/>
            <person name="Wendel J.F."/>
        </authorList>
    </citation>
    <scope>NUCLEOTIDE SEQUENCE [LARGE SCALE GENOMIC DNA]</scope>
    <source>
        <strain evidence="2">27</strain>
        <tissue evidence="2">Leaf</tissue>
    </source>
</reference>
<keyword evidence="3" id="KW-1185">Reference proteome</keyword>
<sequence>MHKSLSAHYNFTGSFLIFSPSVLFVFFFDFSHVGCLGSIFNNNLWLVCCFAFRYKVGKSML</sequence>
<feature type="transmembrane region" description="Helical" evidence="1">
    <location>
        <begin position="7"/>
        <end position="27"/>
    </location>
</feature>
<organism evidence="2 3">
    <name type="scientific">Gossypium davidsonii</name>
    <name type="common">Davidson's cotton</name>
    <name type="synonym">Gossypium klotzschianum subsp. davidsonii</name>
    <dbReference type="NCBI Taxonomy" id="34287"/>
    <lineage>
        <taxon>Eukaryota</taxon>
        <taxon>Viridiplantae</taxon>
        <taxon>Streptophyta</taxon>
        <taxon>Embryophyta</taxon>
        <taxon>Tracheophyta</taxon>
        <taxon>Spermatophyta</taxon>
        <taxon>Magnoliopsida</taxon>
        <taxon>eudicotyledons</taxon>
        <taxon>Gunneridae</taxon>
        <taxon>Pentapetalae</taxon>
        <taxon>rosids</taxon>
        <taxon>malvids</taxon>
        <taxon>Malvales</taxon>
        <taxon>Malvaceae</taxon>
        <taxon>Malvoideae</taxon>
        <taxon>Gossypium</taxon>
    </lineage>
</organism>
<evidence type="ECO:0000256" key="1">
    <source>
        <dbReference type="SAM" id="Phobius"/>
    </source>
</evidence>
<keyword evidence="1" id="KW-0472">Membrane</keyword>
<protein>
    <submittedName>
        <fullName evidence="2">Uncharacterized protein</fullName>
    </submittedName>
</protein>
<keyword evidence="1" id="KW-1133">Transmembrane helix</keyword>
<keyword evidence="1" id="KW-0812">Transmembrane</keyword>
<accession>A0A7J8R0K6</accession>
<evidence type="ECO:0000313" key="2">
    <source>
        <dbReference type="EMBL" id="MBA0606882.1"/>
    </source>
</evidence>
<name>A0A7J8R0K6_GOSDV</name>